<dbReference type="Pfam" id="PF01381">
    <property type="entry name" value="HTH_3"/>
    <property type="match status" value="1"/>
</dbReference>
<evidence type="ECO:0000313" key="3">
    <source>
        <dbReference type="Proteomes" id="UP001337681"/>
    </source>
</evidence>
<accession>A0ABU7GY82</accession>
<comment type="caution">
    <text evidence="2">The sequence shown here is derived from an EMBL/GenBank/DDBJ whole genome shotgun (WGS) entry which is preliminary data.</text>
</comment>
<dbReference type="EMBL" id="JAZDQU010000001">
    <property type="protein sequence ID" value="MEE1884023.1"/>
    <property type="molecule type" value="Genomic_DNA"/>
</dbReference>
<evidence type="ECO:0000259" key="1">
    <source>
        <dbReference type="PROSITE" id="PS50943"/>
    </source>
</evidence>
<name>A0ABU7GY82_9SPHI</name>
<keyword evidence="3" id="KW-1185">Reference proteome</keyword>
<protein>
    <submittedName>
        <fullName evidence="2">Helix-turn-helix domain-containing protein</fullName>
    </submittedName>
</protein>
<evidence type="ECO:0000313" key="2">
    <source>
        <dbReference type="EMBL" id="MEE1884023.1"/>
    </source>
</evidence>
<proteinExistence type="predicted"/>
<dbReference type="SMART" id="SM00530">
    <property type="entry name" value="HTH_XRE"/>
    <property type="match status" value="1"/>
</dbReference>
<dbReference type="Proteomes" id="UP001337681">
    <property type="component" value="Unassembled WGS sequence"/>
</dbReference>
<feature type="domain" description="HTH cro/C1-type" evidence="1">
    <location>
        <begin position="70"/>
        <end position="124"/>
    </location>
</feature>
<organism evidence="2 3">
    <name type="scientific">Pedobacter flavus</name>
    <dbReference type="NCBI Taxonomy" id="3113906"/>
    <lineage>
        <taxon>Bacteria</taxon>
        <taxon>Pseudomonadati</taxon>
        <taxon>Bacteroidota</taxon>
        <taxon>Sphingobacteriia</taxon>
        <taxon>Sphingobacteriales</taxon>
        <taxon>Sphingobacteriaceae</taxon>
        <taxon>Pedobacter</taxon>
    </lineage>
</organism>
<dbReference type="PROSITE" id="PS50943">
    <property type="entry name" value="HTH_CROC1"/>
    <property type="match status" value="1"/>
</dbReference>
<dbReference type="SUPFAM" id="SSF47413">
    <property type="entry name" value="lambda repressor-like DNA-binding domains"/>
    <property type="match status" value="1"/>
</dbReference>
<reference evidence="2 3" key="1">
    <citation type="submission" date="2024-01" db="EMBL/GenBank/DDBJ databases">
        <title>Pedobacter sp. nov., isolated from oil-contaminated soil.</title>
        <authorList>
            <person name="Le N.T.T."/>
        </authorList>
    </citation>
    <scope>NUCLEOTIDE SEQUENCE [LARGE SCALE GENOMIC DNA]</scope>
    <source>
        <strain evidence="2 3">VNH31</strain>
    </source>
</reference>
<gene>
    <name evidence="2" type="ORF">VRU49_01205</name>
</gene>
<dbReference type="CDD" id="cd00093">
    <property type="entry name" value="HTH_XRE"/>
    <property type="match status" value="1"/>
</dbReference>
<dbReference type="InterPro" id="IPR010982">
    <property type="entry name" value="Lambda_DNA-bd_dom_sf"/>
</dbReference>
<dbReference type="RefSeq" id="WP_330144942.1">
    <property type="nucleotide sequence ID" value="NZ_JAZDQU010000001.1"/>
</dbReference>
<dbReference type="InterPro" id="IPR001387">
    <property type="entry name" value="Cro/C1-type_HTH"/>
</dbReference>
<dbReference type="Gene3D" id="1.10.260.40">
    <property type="entry name" value="lambda repressor-like DNA-binding domains"/>
    <property type="match status" value="1"/>
</dbReference>
<sequence>MLDKIRNEKQYAQVMVLIENFIQKATDGGGFSTLSETEANELQRLTRLAEAYEDNNLKIMPLPVNISAVVENKIKEMGITQAALAEMLGLGTSKLSQILNGKREPDVAFLKALHSKLGISGDFLIEKA</sequence>